<keyword evidence="3" id="KW-1185">Reference proteome</keyword>
<accession>A0ABN2ERG7</accession>
<feature type="region of interest" description="Disordered" evidence="1">
    <location>
        <begin position="1"/>
        <end position="105"/>
    </location>
</feature>
<reference evidence="2 3" key="1">
    <citation type="journal article" date="2019" name="Int. J. Syst. Evol. Microbiol.">
        <title>The Global Catalogue of Microorganisms (GCM) 10K type strain sequencing project: providing services to taxonomists for standard genome sequencing and annotation.</title>
        <authorList>
            <consortium name="The Broad Institute Genomics Platform"/>
            <consortium name="The Broad Institute Genome Sequencing Center for Infectious Disease"/>
            <person name="Wu L."/>
            <person name="Ma J."/>
        </authorList>
    </citation>
    <scope>NUCLEOTIDE SEQUENCE [LARGE SCALE GENOMIC DNA]</scope>
    <source>
        <strain evidence="2 3">JCM 14304</strain>
    </source>
</reference>
<dbReference type="Proteomes" id="UP001500190">
    <property type="component" value="Unassembled WGS sequence"/>
</dbReference>
<evidence type="ECO:0000313" key="2">
    <source>
        <dbReference type="EMBL" id="GAA1615432.1"/>
    </source>
</evidence>
<comment type="caution">
    <text evidence="2">The sequence shown here is derived from an EMBL/GenBank/DDBJ whole genome shotgun (WGS) entry which is preliminary data.</text>
</comment>
<gene>
    <name evidence="2" type="ORF">GCM10009742_78840</name>
</gene>
<name>A0ABN2ERG7_9ACTN</name>
<evidence type="ECO:0000313" key="3">
    <source>
        <dbReference type="Proteomes" id="UP001500190"/>
    </source>
</evidence>
<feature type="compositionally biased region" description="Polar residues" evidence="1">
    <location>
        <begin position="34"/>
        <end position="49"/>
    </location>
</feature>
<sequence length="105" mass="11195">MNRAARGTTAGISSGTTQTGRRRSPDGAGRRSAGSANPSDMTNSVTHSHPPQVKKPNPVTNPHPVTDLVQRRPHNGVNQRVLRGRGGGQRLTRVFTAEQPDSQVP</sequence>
<proteinExistence type="predicted"/>
<dbReference type="EMBL" id="BAAAND010000013">
    <property type="protein sequence ID" value="GAA1615432.1"/>
    <property type="molecule type" value="Genomic_DNA"/>
</dbReference>
<feature type="compositionally biased region" description="Polar residues" evidence="1">
    <location>
        <begin position="10"/>
        <end position="19"/>
    </location>
</feature>
<organism evidence="2 3">
    <name type="scientific">Kribbella karoonensis</name>
    <dbReference type="NCBI Taxonomy" id="324851"/>
    <lineage>
        <taxon>Bacteria</taxon>
        <taxon>Bacillati</taxon>
        <taxon>Actinomycetota</taxon>
        <taxon>Actinomycetes</taxon>
        <taxon>Propionibacteriales</taxon>
        <taxon>Kribbellaceae</taxon>
        <taxon>Kribbella</taxon>
    </lineage>
</organism>
<evidence type="ECO:0000256" key="1">
    <source>
        <dbReference type="SAM" id="MobiDB-lite"/>
    </source>
</evidence>
<protein>
    <submittedName>
        <fullName evidence="2">Uncharacterized protein</fullName>
    </submittedName>
</protein>